<evidence type="ECO:0000256" key="3">
    <source>
        <dbReference type="PROSITE-ProRule" id="PRU00489"/>
    </source>
</evidence>
<dbReference type="Proteomes" id="UP000182259">
    <property type="component" value="Chromosome I"/>
</dbReference>
<dbReference type="Pfam" id="PF05063">
    <property type="entry name" value="MT-A70"/>
    <property type="match status" value="1"/>
</dbReference>
<comment type="subcellular location">
    <subcellularLocation>
        <location evidence="1">Nucleus</location>
    </subcellularLocation>
</comment>
<dbReference type="GO" id="GO:0036396">
    <property type="term" value="C:RNA N6-methyladenosine methyltransferase complex"/>
    <property type="evidence" value="ECO:0007669"/>
    <property type="project" value="TreeGrafter"/>
</dbReference>
<dbReference type="PANTHER" id="PTHR13107:SF0">
    <property type="entry name" value="N6-ADENOSINE-METHYLTRANSFERASE NON-CATALYTIC SUBUNIT"/>
    <property type="match status" value="1"/>
</dbReference>
<proteinExistence type="inferred from homology"/>
<feature type="region of interest" description="Disordered" evidence="4">
    <location>
        <begin position="1"/>
        <end position="41"/>
    </location>
</feature>
<keyword evidence="2" id="KW-0539">Nucleus</keyword>
<evidence type="ECO:0000256" key="2">
    <source>
        <dbReference type="ARBA" id="ARBA00023242"/>
    </source>
</evidence>
<dbReference type="GO" id="GO:0003729">
    <property type="term" value="F:mRNA binding"/>
    <property type="evidence" value="ECO:0007669"/>
    <property type="project" value="TreeGrafter"/>
</dbReference>
<dbReference type="InterPro" id="IPR045123">
    <property type="entry name" value="METTL14-like"/>
</dbReference>
<dbReference type="PROSITE" id="PS51592">
    <property type="entry name" value="SAM_MTA70L_2"/>
    <property type="match status" value="1"/>
</dbReference>
<sequence>MYSYSKYGTRSSSSTTPTIKPSAFPKGPAATQKPNTNKKPRVVENDFSNQYVHARQLSTNYIRNVDLPMDGYPKLQKLKELKATQVSKHACKPYGVRVDTQLIVPTLNKWVNSFSLQFDVIMIGALVENQFILPLLNLMPLYKLCAKPGFLFIWTTTSNIKQLTYLLNGDKWNKKFRRSEELVFVPVDENSPYFPGDVNDGFYGNAANGNGESLLRRKQWHCWMCITGTVRRSTDADMIHCNVDTDLQIEHRDVPSPMQGYNNAVPEAIYTVAENFSNSNRRLHIIPCRTGYKLPVKMRKGWVIMLPDVLVDNFDPIEYEAQIYVKSQVKYKNTTTNGQHKQIAQYLVPQTGDIEALRPKSPV</sequence>
<evidence type="ECO:0000256" key="4">
    <source>
        <dbReference type="SAM" id="MobiDB-lite"/>
    </source>
</evidence>
<dbReference type="AlphaFoldDB" id="A0A1L0D0Q3"/>
<dbReference type="PROSITE" id="PS51143">
    <property type="entry name" value="MT_A70"/>
    <property type="match status" value="1"/>
</dbReference>
<name>A0A1L0D0Q3_9ASCO</name>
<evidence type="ECO:0000256" key="1">
    <source>
        <dbReference type="ARBA" id="ARBA00004123"/>
    </source>
</evidence>
<evidence type="ECO:0000313" key="5">
    <source>
        <dbReference type="EMBL" id="SGZ50028.1"/>
    </source>
</evidence>
<gene>
    <name evidence="5" type="ORF">SAMEA4029009_CIC11G00000000028</name>
</gene>
<dbReference type="InterPro" id="IPR007757">
    <property type="entry name" value="MT-A70-like"/>
</dbReference>
<organism evidence="5 6">
    <name type="scientific">Sungouiella intermedia</name>
    <dbReference type="NCBI Taxonomy" id="45354"/>
    <lineage>
        <taxon>Eukaryota</taxon>
        <taxon>Fungi</taxon>
        <taxon>Dikarya</taxon>
        <taxon>Ascomycota</taxon>
        <taxon>Saccharomycotina</taxon>
        <taxon>Pichiomycetes</taxon>
        <taxon>Metschnikowiaceae</taxon>
        <taxon>Sungouiella</taxon>
    </lineage>
</organism>
<feature type="compositionally biased region" description="Low complexity" evidence="4">
    <location>
        <begin position="1"/>
        <end position="18"/>
    </location>
</feature>
<dbReference type="PANTHER" id="PTHR13107">
    <property type="entry name" value="N6-ADENOSINE-METHYLTRANSFERASE NON-CATALYTIC SUBUNIT"/>
    <property type="match status" value="1"/>
</dbReference>
<dbReference type="EMBL" id="LT635764">
    <property type="protein sequence ID" value="SGZ50028.1"/>
    <property type="molecule type" value="Genomic_DNA"/>
</dbReference>
<reference evidence="5 6" key="1">
    <citation type="submission" date="2016-10" db="EMBL/GenBank/DDBJ databases">
        <authorList>
            <person name="de Groot N.N."/>
        </authorList>
    </citation>
    <scope>NUCLEOTIDE SEQUENCE [LARGE SCALE GENOMIC DNA]</scope>
    <source>
        <strain evidence="5 6">PYCC 4715</strain>
    </source>
</reference>
<accession>A0A1L0D0Q3</accession>
<evidence type="ECO:0000313" key="6">
    <source>
        <dbReference type="Proteomes" id="UP000182259"/>
    </source>
</evidence>
<dbReference type="GO" id="GO:0005634">
    <property type="term" value="C:nucleus"/>
    <property type="evidence" value="ECO:0007669"/>
    <property type="project" value="UniProtKB-SubCell"/>
</dbReference>
<comment type="similarity">
    <text evidence="3">Belongs to the MT-A70-like family.</text>
</comment>
<protein>
    <submittedName>
        <fullName evidence="5">CIC11C00000000028</fullName>
    </submittedName>
</protein>